<proteinExistence type="predicted"/>
<sequence>MSTILQDAAGASRPWHFIQPVDGPDWTNGSTFFIRNKRQPSLYWSVSEVTQDAAIVISDTQKSKFRISGVDLDPKDREKVLIRSDRVTISPARSEKGLKALFIGPSECETDVVVLTGEKSEWRFGDLFGARAPNGSDRIGSVRKTGGNRLPNDRSEPLGLKPRIFAVNCGLQAHNEIKL</sequence>
<reference evidence="1 2" key="1">
    <citation type="journal article" date="2016" name="Mol. Biol. Evol.">
        <title>Comparative Genomics of Early-Diverging Mushroom-Forming Fungi Provides Insights into the Origins of Lignocellulose Decay Capabilities.</title>
        <authorList>
            <person name="Nagy L.G."/>
            <person name="Riley R."/>
            <person name="Tritt A."/>
            <person name="Adam C."/>
            <person name="Daum C."/>
            <person name="Floudas D."/>
            <person name="Sun H."/>
            <person name="Yadav J.S."/>
            <person name="Pangilinan J."/>
            <person name="Larsson K.H."/>
            <person name="Matsuura K."/>
            <person name="Barry K."/>
            <person name="Labutti K."/>
            <person name="Kuo R."/>
            <person name="Ohm R.A."/>
            <person name="Bhattacharya S.S."/>
            <person name="Shirouzu T."/>
            <person name="Yoshinaga Y."/>
            <person name="Martin F.M."/>
            <person name="Grigoriev I.V."/>
            <person name="Hibbett D.S."/>
        </authorList>
    </citation>
    <scope>NUCLEOTIDE SEQUENCE [LARGE SCALE GENOMIC DNA]</scope>
    <source>
        <strain evidence="1 2">HHB10207 ss-3</strain>
    </source>
</reference>
<dbReference type="EMBL" id="KV428236">
    <property type="protein sequence ID" value="KZT33516.1"/>
    <property type="molecule type" value="Genomic_DNA"/>
</dbReference>
<name>A0A165YR71_9AGAM</name>
<dbReference type="Proteomes" id="UP000076798">
    <property type="component" value="Unassembled WGS sequence"/>
</dbReference>
<dbReference type="AlphaFoldDB" id="A0A165YR71"/>
<gene>
    <name evidence="1" type="ORF">SISSUDRAFT_1066095</name>
</gene>
<keyword evidence="2" id="KW-1185">Reference proteome</keyword>
<organism evidence="1 2">
    <name type="scientific">Sistotremastrum suecicum HHB10207 ss-3</name>
    <dbReference type="NCBI Taxonomy" id="1314776"/>
    <lineage>
        <taxon>Eukaryota</taxon>
        <taxon>Fungi</taxon>
        <taxon>Dikarya</taxon>
        <taxon>Basidiomycota</taxon>
        <taxon>Agaricomycotina</taxon>
        <taxon>Agaricomycetes</taxon>
        <taxon>Sistotremastrales</taxon>
        <taxon>Sistotremastraceae</taxon>
        <taxon>Sistotremastrum</taxon>
    </lineage>
</organism>
<protein>
    <submittedName>
        <fullName evidence="1">Uncharacterized protein</fullName>
    </submittedName>
</protein>
<evidence type="ECO:0000313" key="1">
    <source>
        <dbReference type="EMBL" id="KZT33516.1"/>
    </source>
</evidence>
<dbReference type="OrthoDB" id="5364171at2759"/>
<accession>A0A165YR71</accession>
<evidence type="ECO:0000313" key="2">
    <source>
        <dbReference type="Proteomes" id="UP000076798"/>
    </source>
</evidence>